<dbReference type="OrthoDB" id="195212at2"/>
<protein>
    <submittedName>
        <fullName evidence="1">Uncharacterized protein</fullName>
    </submittedName>
</protein>
<dbReference type="EMBL" id="LRRQ01000119">
    <property type="protein sequence ID" value="OAM88870.1"/>
    <property type="molecule type" value="Genomic_DNA"/>
</dbReference>
<comment type="caution">
    <text evidence="1">The sequence shown here is derived from an EMBL/GenBank/DDBJ whole genome shotgun (WGS) entry which is preliminary data.</text>
</comment>
<dbReference type="STRING" id="1184151.AW736_17505"/>
<accession>A0A178IFT6</accession>
<gene>
    <name evidence="1" type="ORF">AW736_17505</name>
</gene>
<dbReference type="AlphaFoldDB" id="A0A178IFT6"/>
<dbReference type="Proteomes" id="UP000078486">
    <property type="component" value="Unassembled WGS sequence"/>
</dbReference>
<sequence length="166" mass="19181">MDWRDLAMHGSGRGPLFYATMLKYAHHLWRRRLAARAILCLDRAMGADLRGDEPVLRASPVPYAALAWMLRHAPPEVFIGNPRVHFQHYAGRMNEPRREQRRWRAWACWAITRAIMPRLPGDPRHVVEEPAETEIFAMLETHALRGEALLWRDVLQAEQAAGARTM</sequence>
<proteinExistence type="predicted"/>
<organism evidence="1 2">
    <name type="scientific">Termitidicoccus mucosus</name>
    <dbReference type="NCBI Taxonomy" id="1184151"/>
    <lineage>
        <taxon>Bacteria</taxon>
        <taxon>Pseudomonadati</taxon>
        <taxon>Verrucomicrobiota</taxon>
        <taxon>Opitutia</taxon>
        <taxon>Opitutales</taxon>
        <taxon>Opitutaceae</taxon>
        <taxon>Termitidicoccus</taxon>
    </lineage>
</organism>
<evidence type="ECO:0000313" key="2">
    <source>
        <dbReference type="Proteomes" id="UP000078486"/>
    </source>
</evidence>
<name>A0A178IFT6_9BACT</name>
<reference evidence="1 2" key="1">
    <citation type="submission" date="2016-01" db="EMBL/GenBank/DDBJ databases">
        <title>High potential of lignocellulose degradation of a new Verrucomicrobia species.</title>
        <authorList>
            <person name="Wang Y."/>
            <person name="Shi Y."/>
            <person name="Qiu Z."/>
            <person name="Liu S."/>
            <person name="Yang H."/>
        </authorList>
    </citation>
    <scope>NUCLEOTIDE SEQUENCE [LARGE SCALE GENOMIC DNA]</scope>
    <source>
        <strain evidence="1 2">TSB47</strain>
    </source>
</reference>
<keyword evidence="2" id="KW-1185">Reference proteome</keyword>
<evidence type="ECO:0000313" key="1">
    <source>
        <dbReference type="EMBL" id="OAM88870.1"/>
    </source>
</evidence>